<organism evidence="8">
    <name type="scientific">Candida tenuis (strain ATCC 10573 / BCRC 21748 / CBS 615 / JCM 9827 / NBRC 10315 / NRRL Y-1498 / VKM Y-70)</name>
    <name type="common">Yeast</name>
    <name type="synonym">Yamadazyma tenuis</name>
    <dbReference type="NCBI Taxonomy" id="590646"/>
    <lineage>
        <taxon>Eukaryota</taxon>
        <taxon>Fungi</taxon>
        <taxon>Dikarya</taxon>
        <taxon>Ascomycota</taxon>
        <taxon>Saccharomycotina</taxon>
        <taxon>Pichiomycetes</taxon>
        <taxon>Debaryomycetaceae</taxon>
        <taxon>Yamadazyma</taxon>
    </lineage>
</organism>
<dbReference type="OrthoDB" id="30179at2759"/>
<gene>
    <name evidence="7" type="ORF">CANTEDRAFT_91956</name>
</gene>
<evidence type="ECO:0000313" key="7">
    <source>
        <dbReference type="EMBL" id="EGV65642.1"/>
    </source>
</evidence>
<feature type="region of interest" description="Disordered" evidence="6">
    <location>
        <begin position="143"/>
        <end position="191"/>
    </location>
</feature>
<dbReference type="AlphaFoldDB" id="G3AXL3"/>
<evidence type="ECO:0000256" key="3">
    <source>
        <dbReference type="ARBA" id="ARBA00020693"/>
    </source>
</evidence>
<dbReference type="HOGENOM" id="CLU_068312_1_0_1"/>
<dbReference type="STRING" id="590646.G3AXL3"/>
<evidence type="ECO:0000256" key="6">
    <source>
        <dbReference type="SAM" id="MobiDB-lite"/>
    </source>
</evidence>
<keyword evidence="5" id="KW-0508">mRNA splicing</keyword>
<dbReference type="PANTHER" id="PTHR12718">
    <property type="entry name" value="CELL CYCLE CONTROL PROTEIN CWF15"/>
    <property type="match status" value="1"/>
</dbReference>
<dbReference type="PANTHER" id="PTHR12718:SF2">
    <property type="entry name" value="SPLICEOSOME-ASSOCIATED PROTEIN CWC15 HOMOLOG"/>
    <property type="match status" value="1"/>
</dbReference>
<evidence type="ECO:0000256" key="4">
    <source>
        <dbReference type="ARBA" id="ARBA00022664"/>
    </source>
</evidence>
<name>G3AXL3_CANTC</name>
<protein>
    <recommendedName>
        <fullName evidence="3">Pre-mRNA-splicing factor CWC15</fullName>
    </recommendedName>
</protein>
<feature type="region of interest" description="Disordered" evidence="6">
    <location>
        <begin position="1"/>
        <end position="130"/>
    </location>
</feature>
<proteinExistence type="inferred from homology"/>
<dbReference type="KEGG" id="cten:18250136"/>
<sequence>MTTNHRPTLESKKGKKRPIGDSVVHARGLSQQTELKYRSDAPFYNVNGDEVKRFNGEVNAQTKRLKTERDEESSGSVNTKYESRDPDEVDDNTIKEDASVDDNDPATSNSEAFDDDSDSDSDSDSDEDSEALLAELANIKKEKEEQKKLQDQRLLDANPLLSTATKKSWRKSAFRSDKDNTTKDSKFTTNSVDSDYHQTFLSKFVR</sequence>
<accession>G3AXL3</accession>
<evidence type="ECO:0000256" key="5">
    <source>
        <dbReference type="ARBA" id="ARBA00023187"/>
    </source>
</evidence>
<keyword evidence="4" id="KW-0507">mRNA processing</keyword>
<feature type="compositionally biased region" description="Basic and acidic residues" evidence="6">
    <location>
        <begin position="81"/>
        <end position="98"/>
    </location>
</feature>
<comment type="function">
    <text evidence="1">Involved in pre-mRNA splicing.</text>
</comment>
<dbReference type="GO" id="GO:0045292">
    <property type="term" value="P:mRNA cis splicing, via spliceosome"/>
    <property type="evidence" value="ECO:0007669"/>
    <property type="project" value="TreeGrafter"/>
</dbReference>
<keyword evidence="8" id="KW-1185">Reference proteome</keyword>
<dbReference type="InterPro" id="IPR006973">
    <property type="entry name" value="Cwf_Cwc_15"/>
</dbReference>
<dbReference type="GO" id="GO:0071013">
    <property type="term" value="C:catalytic step 2 spliceosome"/>
    <property type="evidence" value="ECO:0007669"/>
    <property type="project" value="TreeGrafter"/>
</dbReference>
<comment type="similarity">
    <text evidence="2">Belongs to the CWC15 family.</text>
</comment>
<feature type="compositionally biased region" description="Basic and acidic residues" evidence="6">
    <location>
        <begin position="143"/>
        <end position="154"/>
    </location>
</feature>
<feature type="compositionally biased region" description="Basic and acidic residues" evidence="6">
    <location>
        <begin position="174"/>
        <end position="186"/>
    </location>
</feature>
<dbReference type="EMBL" id="GL996512">
    <property type="protein sequence ID" value="EGV65642.1"/>
    <property type="molecule type" value="Genomic_DNA"/>
</dbReference>
<dbReference type="GO" id="GO:0003723">
    <property type="term" value="F:RNA binding"/>
    <property type="evidence" value="ECO:0007669"/>
    <property type="project" value="TreeGrafter"/>
</dbReference>
<dbReference type="GeneID" id="18250136"/>
<dbReference type="Pfam" id="PF04889">
    <property type="entry name" value="Cwf_Cwc_15"/>
    <property type="match status" value="1"/>
</dbReference>
<dbReference type="Proteomes" id="UP000000707">
    <property type="component" value="Unassembled WGS sequence"/>
</dbReference>
<feature type="compositionally biased region" description="Acidic residues" evidence="6">
    <location>
        <begin position="112"/>
        <end position="130"/>
    </location>
</feature>
<evidence type="ECO:0000313" key="8">
    <source>
        <dbReference type="Proteomes" id="UP000000707"/>
    </source>
</evidence>
<evidence type="ECO:0000256" key="2">
    <source>
        <dbReference type="ARBA" id="ARBA00006644"/>
    </source>
</evidence>
<dbReference type="eggNOG" id="KOG3228">
    <property type="taxonomic scope" value="Eukaryota"/>
</dbReference>
<evidence type="ECO:0000256" key="1">
    <source>
        <dbReference type="ARBA" id="ARBA00003777"/>
    </source>
</evidence>
<reference evidence="7 8" key="1">
    <citation type="journal article" date="2011" name="Proc. Natl. Acad. Sci. U.S.A.">
        <title>Comparative genomics of xylose-fermenting fungi for enhanced biofuel production.</title>
        <authorList>
            <person name="Wohlbach D.J."/>
            <person name="Kuo A."/>
            <person name="Sato T.K."/>
            <person name="Potts K.M."/>
            <person name="Salamov A.A."/>
            <person name="LaButti K.M."/>
            <person name="Sun H."/>
            <person name="Clum A."/>
            <person name="Pangilinan J.L."/>
            <person name="Lindquist E.A."/>
            <person name="Lucas S."/>
            <person name="Lapidus A."/>
            <person name="Jin M."/>
            <person name="Gunawan C."/>
            <person name="Balan V."/>
            <person name="Dale B.E."/>
            <person name="Jeffries T.W."/>
            <person name="Zinkel R."/>
            <person name="Barry K.W."/>
            <person name="Grigoriev I.V."/>
            <person name="Gasch A.P."/>
        </authorList>
    </citation>
    <scope>NUCLEOTIDE SEQUENCE [LARGE SCALE GENOMIC DNA]</scope>
    <source>
        <strain evidence="8">ATCC 10573 / BCRC 21748 / CBS 615 / JCM 9827 / NBRC 10315 / NRRL Y-1498 / VKM Y-70</strain>
    </source>
</reference>